<evidence type="ECO:0000256" key="2">
    <source>
        <dbReference type="ARBA" id="ARBA00022801"/>
    </source>
</evidence>
<dbReference type="AlphaFoldDB" id="A0A8J8PX06"/>
<dbReference type="SUPFAM" id="SSF53649">
    <property type="entry name" value="Alkaline phosphatase-like"/>
    <property type="match status" value="1"/>
</dbReference>
<gene>
    <name evidence="5" type="ORF">CV102_22590</name>
</gene>
<feature type="modified residue" description="3-oxoalanine (Ser)" evidence="3">
    <location>
        <position position="46"/>
    </location>
</feature>
<dbReference type="InterPro" id="IPR017850">
    <property type="entry name" value="Alkaline_phosphatase_core_sf"/>
</dbReference>
<keyword evidence="6" id="KW-1185">Reference proteome</keyword>
<name>A0A8J8PX06_9EURY</name>
<dbReference type="RefSeq" id="WP_148860252.1">
    <property type="nucleotide sequence ID" value="NZ_PHNJ01000018.1"/>
</dbReference>
<sequence length="500" mass="56569">MQPQNILLIVWDACRFDAATAHAPALRSLAESNLWFENAVTPAGHSLPAHASLLNGKYPHQHGIFRHGQSIDSLPLLKSLGNDDYTRYGVSANGFASPKYGFDEGFDEFYNTQGQMVFPRGFDIHRYGRQLREGNDGEVDLDSISYPELLRMVVAHERPIRSAVNVAAAGVMELTRNHSFLEKIPHPRFNPYSEFNYSPDKNTDLIESIIERESSIDSPFFVFANYMDTHRPYAPLSKYQREYCGQTFSYRELSALNRSAQPWRFIERERNGSPLDEETLRTIRRLYRGEVRTVDEHLERILHALEEAGLREETLVVVTADHGENLGETDLMGERRIGHVASANDNLLRVPLVVAHPELDARLVERPVSVKDLYELLTTGTEPLIETAGEWEGWYRTANGIVASQVPAQANEVLLERHPDLTDVLTRHISVCYSESWKVVATSTGEEYAWIDGEEIGVSDAPETLIETCRENLVQLETSSTEKKNLSESDVEHLEALGYL</sequence>
<evidence type="ECO:0000313" key="6">
    <source>
        <dbReference type="Proteomes" id="UP000766904"/>
    </source>
</evidence>
<comment type="PTM">
    <text evidence="3">The conversion to 3-oxoalanine (also known as C-formylglycine, FGly), of a serine or cysteine residue in prokaryotes and of a cysteine residue in eukaryotes, is critical for catalytic activity.</text>
</comment>
<evidence type="ECO:0000259" key="4">
    <source>
        <dbReference type="Pfam" id="PF00884"/>
    </source>
</evidence>
<evidence type="ECO:0000256" key="3">
    <source>
        <dbReference type="PIRSR" id="PIRSR600917-52"/>
    </source>
</evidence>
<comment type="caution">
    <text evidence="5">The sequence shown here is derived from an EMBL/GenBank/DDBJ whole genome shotgun (WGS) entry which is preliminary data.</text>
</comment>
<dbReference type="Pfam" id="PF00884">
    <property type="entry name" value="Sulfatase"/>
    <property type="match status" value="1"/>
</dbReference>
<dbReference type="InterPro" id="IPR000917">
    <property type="entry name" value="Sulfatase_N"/>
</dbReference>
<dbReference type="Proteomes" id="UP000766904">
    <property type="component" value="Unassembled WGS sequence"/>
</dbReference>
<evidence type="ECO:0000256" key="1">
    <source>
        <dbReference type="ARBA" id="ARBA00008779"/>
    </source>
</evidence>
<comment type="similarity">
    <text evidence="1">Belongs to the sulfatase family.</text>
</comment>
<organism evidence="5 6">
    <name type="scientific">Natronococcus pandeyae</name>
    <dbReference type="NCBI Taxonomy" id="2055836"/>
    <lineage>
        <taxon>Archaea</taxon>
        <taxon>Methanobacteriati</taxon>
        <taxon>Methanobacteriota</taxon>
        <taxon>Stenosarchaea group</taxon>
        <taxon>Halobacteria</taxon>
        <taxon>Halobacteriales</taxon>
        <taxon>Natrialbaceae</taxon>
        <taxon>Natronococcus</taxon>
    </lineage>
</organism>
<evidence type="ECO:0000313" key="5">
    <source>
        <dbReference type="EMBL" id="TYL36416.1"/>
    </source>
</evidence>
<dbReference type="PANTHER" id="PTHR42693">
    <property type="entry name" value="ARYLSULFATASE FAMILY MEMBER"/>
    <property type="match status" value="1"/>
</dbReference>
<keyword evidence="2" id="KW-0378">Hydrolase</keyword>
<dbReference type="OrthoDB" id="3164at2157"/>
<dbReference type="EMBL" id="PHNJ01000018">
    <property type="protein sequence ID" value="TYL36416.1"/>
    <property type="molecule type" value="Genomic_DNA"/>
</dbReference>
<dbReference type="Gene3D" id="3.40.720.10">
    <property type="entry name" value="Alkaline Phosphatase, subunit A"/>
    <property type="match status" value="1"/>
</dbReference>
<feature type="domain" description="Sulfatase N-terminal" evidence="4">
    <location>
        <begin position="4"/>
        <end position="374"/>
    </location>
</feature>
<dbReference type="InterPro" id="IPR050738">
    <property type="entry name" value="Sulfatase"/>
</dbReference>
<proteinExistence type="inferred from homology"/>
<dbReference type="PANTHER" id="PTHR42693:SF53">
    <property type="entry name" value="ENDO-4-O-SULFATASE"/>
    <property type="match status" value="1"/>
</dbReference>
<dbReference type="GO" id="GO:0004065">
    <property type="term" value="F:arylsulfatase activity"/>
    <property type="evidence" value="ECO:0007669"/>
    <property type="project" value="TreeGrafter"/>
</dbReference>
<protein>
    <recommendedName>
        <fullName evidence="4">Sulfatase N-terminal domain-containing protein</fullName>
    </recommendedName>
</protein>
<accession>A0A8J8PX06</accession>
<reference evidence="5" key="1">
    <citation type="submission" date="2017-11" db="EMBL/GenBank/DDBJ databases">
        <authorList>
            <person name="Kajale S.C."/>
            <person name="Sharma A."/>
        </authorList>
    </citation>
    <scope>NUCLEOTIDE SEQUENCE</scope>
    <source>
        <strain evidence="5">LS1_42</strain>
    </source>
</reference>